<dbReference type="InterPro" id="IPR019921">
    <property type="entry name" value="Lucif-like_OxRdtase_Rv2161c"/>
</dbReference>
<evidence type="ECO:0000256" key="1">
    <source>
        <dbReference type="ARBA" id="ARBA00023002"/>
    </source>
</evidence>
<proteinExistence type="predicted"/>
<evidence type="ECO:0000313" key="4">
    <source>
        <dbReference type="Proteomes" id="UP000219327"/>
    </source>
</evidence>
<dbReference type="InterPro" id="IPR036661">
    <property type="entry name" value="Luciferase-like_sf"/>
</dbReference>
<accession>A0A2A5WS02</accession>
<feature type="non-terminal residue" evidence="3">
    <location>
        <position position="1"/>
    </location>
</feature>
<dbReference type="NCBIfam" id="TIGR03619">
    <property type="entry name" value="F420_Rv2161c"/>
    <property type="match status" value="1"/>
</dbReference>
<organism evidence="3 4">
    <name type="scientific">OM182 bacterium MED-G24</name>
    <dbReference type="NCBI Taxonomy" id="1986255"/>
    <lineage>
        <taxon>Bacteria</taxon>
        <taxon>Pseudomonadati</taxon>
        <taxon>Pseudomonadota</taxon>
        <taxon>Gammaproteobacteria</taxon>
        <taxon>OMG group</taxon>
        <taxon>OM182 clade</taxon>
    </lineage>
</organism>
<reference evidence="3 4" key="1">
    <citation type="submission" date="2017-08" db="EMBL/GenBank/DDBJ databases">
        <title>Fine stratification of microbial communities through a metagenomic profile of the photic zone.</title>
        <authorList>
            <person name="Haro-Moreno J.M."/>
            <person name="Lopez-Perez M."/>
            <person name="De La Torre J."/>
            <person name="Picazo A."/>
            <person name="Camacho A."/>
            <person name="Rodriguez-Valera F."/>
        </authorList>
    </citation>
    <scope>NUCLEOTIDE SEQUENCE [LARGE SCALE GENOMIC DNA]</scope>
    <source>
        <strain evidence="3">MED-G24</strain>
    </source>
</reference>
<dbReference type="InterPro" id="IPR050564">
    <property type="entry name" value="F420-G6PD/mer"/>
</dbReference>
<sequence>FDHLFFPEHTHIPISRKTPFPGGGDLPEWYWRSHDPFVALTAAAAVTEKLVVGTGICLVIERDPIVLAKECASLDVLSNGRFILGIGAGWNREEMENHGANFHHRWQNVRENMLAMKAIWTQDEAEYHGEFVDFDPIWSWPKPVTAGGPPIWMGANSKWVYDRVAEYCDGWMPIGGSGSGGMGNMAAALERAGRSMDNLDVALFGAPPDVDQCRGRLNQGFTDLVFSMPQTSEDKVLARLDKITEIVRQLRD</sequence>
<dbReference type="Proteomes" id="UP000219327">
    <property type="component" value="Unassembled WGS sequence"/>
</dbReference>
<dbReference type="SUPFAM" id="SSF51679">
    <property type="entry name" value="Bacterial luciferase-like"/>
    <property type="match status" value="1"/>
</dbReference>
<feature type="domain" description="Luciferase-like" evidence="2">
    <location>
        <begin position="1"/>
        <end position="205"/>
    </location>
</feature>
<gene>
    <name evidence="3" type="ORF">CNE99_05910</name>
</gene>
<dbReference type="AlphaFoldDB" id="A0A2A5WS02"/>
<protein>
    <submittedName>
        <fullName evidence="3">LLM class F420-dependent oxidoreductase</fullName>
    </submittedName>
</protein>
<dbReference type="PANTHER" id="PTHR43244">
    <property type="match status" value="1"/>
</dbReference>
<dbReference type="Gene3D" id="3.20.20.30">
    <property type="entry name" value="Luciferase-like domain"/>
    <property type="match status" value="1"/>
</dbReference>
<dbReference type="InterPro" id="IPR011251">
    <property type="entry name" value="Luciferase-like_dom"/>
</dbReference>
<dbReference type="Pfam" id="PF00296">
    <property type="entry name" value="Bac_luciferase"/>
    <property type="match status" value="1"/>
</dbReference>
<dbReference type="EMBL" id="NTKD01000026">
    <property type="protein sequence ID" value="PDH39330.1"/>
    <property type="molecule type" value="Genomic_DNA"/>
</dbReference>
<name>A0A2A5WS02_9GAMM</name>
<evidence type="ECO:0000313" key="3">
    <source>
        <dbReference type="EMBL" id="PDH39330.1"/>
    </source>
</evidence>
<comment type="caution">
    <text evidence="3">The sequence shown here is derived from an EMBL/GenBank/DDBJ whole genome shotgun (WGS) entry which is preliminary data.</text>
</comment>
<dbReference type="GO" id="GO:0016705">
    <property type="term" value="F:oxidoreductase activity, acting on paired donors, with incorporation or reduction of molecular oxygen"/>
    <property type="evidence" value="ECO:0007669"/>
    <property type="project" value="InterPro"/>
</dbReference>
<dbReference type="PANTHER" id="PTHR43244:SF1">
    <property type="entry name" value="5,10-METHYLENETETRAHYDROMETHANOPTERIN REDUCTASE"/>
    <property type="match status" value="1"/>
</dbReference>
<keyword evidence="1" id="KW-0560">Oxidoreductase</keyword>
<evidence type="ECO:0000259" key="2">
    <source>
        <dbReference type="Pfam" id="PF00296"/>
    </source>
</evidence>